<feature type="transmembrane region" description="Helical" evidence="1">
    <location>
        <begin position="6"/>
        <end position="25"/>
    </location>
</feature>
<reference evidence="2" key="1">
    <citation type="submission" date="2021-02" db="EMBL/GenBank/DDBJ databases">
        <authorList>
            <person name="Dougan E. K."/>
            <person name="Rhodes N."/>
            <person name="Thang M."/>
            <person name="Chan C."/>
        </authorList>
    </citation>
    <scope>NUCLEOTIDE SEQUENCE</scope>
</reference>
<evidence type="ECO:0000313" key="3">
    <source>
        <dbReference type="Proteomes" id="UP000649617"/>
    </source>
</evidence>
<name>A0A812W6C1_SYMPI</name>
<organism evidence="2 3">
    <name type="scientific">Symbiodinium pilosum</name>
    <name type="common">Dinoflagellate</name>
    <dbReference type="NCBI Taxonomy" id="2952"/>
    <lineage>
        <taxon>Eukaryota</taxon>
        <taxon>Sar</taxon>
        <taxon>Alveolata</taxon>
        <taxon>Dinophyceae</taxon>
        <taxon>Suessiales</taxon>
        <taxon>Symbiodiniaceae</taxon>
        <taxon>Symbiodinium</taxon>
    </lineage>
</organism>
<dbReference type="OrthoDB" id="424455at2759"/>
<evidence type="ECO:0008006" key="4">
    <source>
        <dbReference type="Google" id="ProtNLM"/>
    </source>
</evidence>
<keyword evidence="1" id="KW-0812">Transmembrane</keyword>
<dbReference type="SUPFAM" id="SSF53335">
    <property type="entry name" value="S-adenosyl-L-methionine-dependent methyltransferases"/>
    <property type="match status" value="1"/>
</dbReference>
<dbReference type="Proteomes" id="UP000649617">
    <property type="component" value="Unassembled WGS sequence"/>
</dbReference>
<keyword evidence="3" id="KW-1185">Reference proteome</keyword>
<keyword evidence="1" id="KW-0472">Membrane</keyword>
<dbReference type="AlphaFoldDB" id="A0A812W6C1"/>
<evidence type="ECO:0000313" key="2">
    <source>
        <dbReference type="EMBL" id="CAE7672731.1"/>
    </source>
</evidence>
<accession>A0A812W6C1</accession>
<gene>
    <name evidence="2" type="ORF">SPIL2461_LOCUS18586</name>
</gene>
<proteinExistence type="predicted"/>
<feature type="transmembrane region" description="Helical" evidence="1">
    <location>
        <begin position="417"/>
        <end position="435"/>
    </location>
</feature>
<protein>
    <recommendedName>
        <fullName evidence="4">Methyltransferase FkbM domain-containing protein</fullName>
    </recommendedName>
</protein>
<dbReference type="Gene3D" id="3.40.50.150">
    <property type="entry name" value="Vaccinia Virus protein VP39"/>
    <property type="match status" value="1"/>
</dbReference>
<dbReference type="InterPro" id="IPR029063">
    <property type="entry name" value="SAM-dependent_MTases_sf"/>
</dbReference>
<keyword evidence="1" id="KW-1133">Transmembrane helix</keyword>
<sequence length="450" mass="50271">MAYPVRAFWLAPLLVLIVPLVLLNWRISPPTIPAFEVRDMQNESLSSLSHESQEGYQLSSCIRRGERVWNLGVDIGTSCIIIAKLSGNSTGTVCVEPNMLVLPKARENLARNAVGDVHVVSGLVADAAHCPESVPFYGVDEELNAETGTAARLPREMSYEGMSYSVESCYSLPYLASRFGTPAVLFADCEGCLPNIFRQFPSFFRRRELRMIIYEMDGDHLAYNKFHEALVEAGFKLLEFGFVCVWSRELMPVLNLWPVYHKLLAPSIITFLLDLLMACILPARLATVPFWRFLSISHCIDGAFCEPGGVLTRCMLAPLCQGDGNVRDWRLFGGLYYPSDWIKPRHELSSWSKHGFYTLMKWFFLLALIAWPAALHASESERAALRFMGIIFTASLVAGYLLAEICGQFGYPGDPEMFIWMVSVLATVALSLWAIQSLPRKAGREGSSAV</sequence>
<evidence type="ECO:0000256" key="1">
    <source>
        <dbReference type="SAM" id="Phobius"/>
    </source>
</evidence>
<feature type="transmembrane region" description="Helical" evidence="1">
    <location>
        <begin position="387"/>
        <end position="411"/>
    </location>
</feature>
<feature type="transmembrane region" description="Helical" evidence="1">
    <location>
        <begin position="355"/>
        <end position="375"/>
    </location>
</feature>
<comment type="caution">
    <text evidence="2">The sequence shown here is derived from an EMBL/GenBank/DDBJ whole genome shotgun (WGS) entry which is preliminary data.</text>
</comment>
<dbReference type="EMBL" id="CAJNIZ010043916">
    <property type="protein sequence ID" value="CAE7672731.1"/>
    <property type="molecule type" value="Genomic_DNA"/>
</dbReference>